<dbReference type="RefSeq" id="WP_230576858.1">
    <property type="nucleotide sequence ID" value="NZ_CAKJTI010000044.1"/>
</dbReference>
<accession>A0ABM8YGG7</accession>
<evidence type="ECO:0008006" key="3">
    <source>
        <dbReference type="Google" id="ProtNLM"/>
    </source>
</evidence>
<protein>
    <recommendedName>
        <fullName evidence="3">DUF4177 domain-containing protein</fullName>
    </recommendedName>
</protein>
<comment type="caution">
    <text evidence="1">The sequence shown here is derived from an EMBL/GenBank/DDBJ whole genome shotgun (WGS) entry which is preliminary data.</text>
</comment>
<evidence type="ECO:0000313" key="1">
    <source>
        <dbReference type="EMBL" id="CAG9614922.1"/>
    </source>
</evidence>
<reference evidence="1 2" key="1">
    <citation type="submission" date="2021-10" db="EMBL/GenBank/DDBJ databases">
        <authorList>
            <person name="Criscuolo A."/>
        </authorList>
    </citation>
    <scope>NUCLEOTIDE SEQUENCE [LARGE SCALE GENOMIC DNA]</scope>
    <source>
        <strain evidence="2">CIP 111899</strain>
    </source>
</reference>
<gene>
    <name evidence="1" type="ORF">BACCIP111899_04156</name>
</gene>
<evidence type="ECO:0000313" key="2">
    <source>
        <dbReference type="Proteomes" id="UP000789423"/>
    </source>
</evidence>
<dbReference type="Proteomes" id="UP000789423">
    <property type="component" value="Unassembled WGS sequence"/>
</dbReference>
<organism evidence="1 2">
    <name type="scientific">Bacillus rhizoplanae</name>
    <dbReference type="NCBI Taxonomy" id="2880966"/>
    <lineage>
        <taxon>Bacteria</taxon>
        <taxon>Bacillati</taxon>
        <taxon>Bacillota</taxon>
        <taxon>Bacilli</taxon>
        <taxon>Bacillales</taxon>
        <taxon>Bacillaceae</taxon>
        <taxon>Bacillus</taxon>
    </lineage>
</organism>
<name>A0ABM8YGG7_9BACI</name>
<proteinExistence type="predicted"/>
<keyword evidence="2" id="KW-1185">Reference proteome</keyword>
<sequence>MVRKNFKMYVPRYRTISINGAVLDVDVSHDEFVDELIEWLESKGWAFLGLTKEITEEEAKKNFIDLLADEKDEEE</sequence>
<dbReference type="EMBL" id="CAKJTI010000044">
    <property type="protein sequence ID" value="CAG9614922.1"/>
    <property type="molecule type" value="Genomic_DNA"/>
</dbReference>